<evidence type="ECO:0000313" key="3">
    <source>
        <dbReference type="EMBL" id="CAD1829754.1"/>
    </source>
</evidence>
<dbReference type="GO" id="GO:0043565">
    <property type="term" value="F:sequence-specific DNA binding"/>
    <property type="evidence" value="ECO:0007669"/>
    <property type="project" value="TreeGrafter"/>
</dbReference>
<feature type="domain" description="Calmodulin binding protein central" evidence="2">
    <location>
        <begin position="193"/>
        <end position="251"/>
    </location>
</feature>
<dbReference type="InterPro" id="IPR012416">
    <property type="entry name" value="CBP60"/>
</dbReference>
<evidence type="ECO:0008006" key="4">
    <source>
        <dbReference type="Google" id="ProtNLM"/>
    </source>
</evidence>
<dbReference type="InterPro" id="IPR046831">
    <property type="entry name" value="Calmodulin_bind_N"/>
</dbReference>
<proteinExistence type="predicted"/>
<dbReference type="PANTHER" id="PTHR31713:SF43">
    <property type="entry name" value="CALMODULIN-BINDING PROTEIN 60 G"/>
    <property type="match status" value="1"/>
</dbReference>
<dbReference type="GO" id="GO:0005634">
    <property type="term" value="C:nucleus"/>
    <property type="evidence" value="ECO:0007669"/>
    <property type="project" value="TreeGrafter"/>
</dbReference>
<dbReference type="GO" id="GO:0003700">
    <property type="term" value="F:DNA-binding transcription factor activity"/>
    <property type="evidence" value="ECO:0007669"/>
    <property type="project" value="TreeGrafter"/>
</dbReference>
<dbReference type="EMBL" id="LR862130">
    <property type="protein sequence ID" value="CAD1829754.1"/>
    <property type="molecule type" value="Genomic_DNA"/>
</dbReference>
<dbReference type="Pfam" id="PF07887">
    <property type="entry name" value="Calmodulin_bind"/>
    <property type="match status" value="1"/>
</dbReference>
<feature type="domain" description="Calmodulin binding protein-like N-terminal" evidence="1">
    <location>
        <begin position="34"/>
        <end position="179"/>
    </location>
</feature>
<organism evidence="3">
    <name type="scientific">Ananas comosus var. bracteatus</name>
    <name type="common">red pineapple</name>
    <dbReference type="NCBI Taxonomy" id="296719"/>
    <lineage>
        <taxon>Eukaryota</taxon>
        <taxon>Viridiplantae</taxon>
        <taxon>Streptophyta</taxon>
        <taxon>Embryophyta</taxon>
        <taxon>Tracheophyta</taxon>
        <taxon>Spermatophyta</taxon>
        <taxon>Magnoliopsida</taxon>
        <taxon>Liliopsida</taxon>
        <taxon>Poales</taxon>
        <taxon>Bromeliaceae</taxon>
        <taxon>Bromelioideae</taxon>
        <taxon>Ananas</taxon>
    </lineage>
</organism>
<dbReference type="InterPro" id="IPR046830">
    <property type="entry name" value="Calmod_bind_M"/>
</dbReference>
<evidence type="ECO:0000259" key="2">
    <source>
        <dbReference type="Pfam" id="PF20451"/>
    </source>
</evidence>
<protein>
    <recommendedName>
        <fullName evidence="4">Calmodulin-binding protein 60 D-like</fullName>
    </recommendedName>
</protein>
<dbReference type="GO" id="GO:0005516">
    <property type="term" value="F:calmodulin binding"/>
    <property type="evidence" value="ECO:0007669"/>
    <property type="project" value="InterPro"/>
</dbReference>
<gene>
    <name evidence="3" type="ORF">CB5_LOCUS12965</name>
</gene>
<dbReference type="GO" id="GO:0080142">
    <property type="term" value="P:regulation of salicylic acid biosynthetic process"/>
    <property type="evidence" value="ECO:0007669"/>
    <property type="project" value="TreeGrafter"/>
</dbReference>
<dbReference type="AlphaFoldDB" id="A0A6V7PG94"/>
<evidence type="ECO:0000259" key="1">
    <source>
        <dbReference type="Pfam" id="PF07887"/>
    </source>
</evidence>
<dbReference type="PANTHER" id="PTHR31713">
    <property type="entry name" value="OS02G0177800 PROTEIN"/>
    <property type="match status" value="1"/>
</dbReference>
<reference evidence="3" key="1">
    <citation type="submission" date="2020-07" db="EMBL/GenBank/DDBJ databases">
        <authorList>
            <person name="Lin J."/>
        </authorList>
    </citation>
    <scope>NUCLEOTIDE SEQUENCE</scope>
</reference>
<name>A0A6V7PG94_ANACO</name>
<accession>A0A6V7PG94</accession>
<dbReference type="Pfam" id="PF20451">
    <property type="entry name" value="Calmod_bind_M"/>
    <property type="match status" value="1"/>
</dbReference>
<sequence>MATPPTSPPSSPTSELWRRLILQLVGGAQHARYHLKFQNKICRSLHTFRKIEGETGSDVEIALFDTDKKVIVTSGPLSSIKVEIVVLNGDFNNDDRETWSEEEFNRRIALPRDNKGQLLKGERFIKLNNGIGSVGNIAFTDNSSSRKTKTFRLGVRYAQSAPNGERILEGITEPFRVKECRVESSQKRHTPSLDDEVWRLKHISNGGKFHETFQRHGIKTVQDFLRYYNMEKGKLRDNLPLEMGNSSFDNISTLVPNSEFPNLLATHYASEACYESQPHALGIESLKHSQSIVKDAWLGRDNSLDFTIPMETAPIQPANCDEQATQAGFQNQAESPPFMDPLRVESTFSRLCSFDMSFFDGPISFSRMSSFGMNNFDGLIPASAGGETSRSIATPSPHPRWVKLLAPIKWVHFTKKRRARILIHQTLVAAV</sequence>